<dbReference type="EMBL" id="KN847047">
    <property type="protein sequence ID" value="KIW22373.1"/>
    <property type="molecule type" value="Genomic_DNA"/>
</dbReference>
<keyword evidence="3" id="KW-1185">Reference proteome</keyword>
<dbReference type="RefSeq" id="XP_016242589.1">
    <property type="nucleotide sequence ID" value="XM_016399777.1"/>
</dbReference>
<keyword evidence="1" id="KW-1133">Transmembrane helix</keyword>
<evidence type="ECO:0000313" key="3">
    <source>
        <dbReference type="Proteomes" id="UP000054466"/>
    </source>
</evidence>
<dbReference type="InterPro" id="IPR036291">
    <property type="entry name" value="NAD(P)-bd_dom_sf"/>
</dbReference>
<evidence type="ECO:0000313" key="2">
    <source>
        <dbReference type="EMBL" id="KIW22373.1"/>
    </source>
</evidence>
<organism evidence="2 3">
    <name type="scientific">Cladophialophora immunda</name>
    <dbReference type="NCBI Taxonomy" id="569365"/>
    <lineage>
        <taxon>Eukaryota</taxon>
        <taxon>Fungi</taxon>
        <taxon>Dikarya</taxon>
        <taxon>Ascomycota</taxon>
        <taxon>Pezizomycotina</taxon>
        <taxon>Eurotiomycetes</taxon>
        <taxon>Chaetothyriomycetidae</taxon>
        <taxon>Chaetothyriales</taxon>
        <taxon>Herpotrichiellaceae</taxon>
        <taxon>Cladophialophora</taxon>
    </lineage>
</organism>
<dbReference type="VEuPathDB" id="FungiDB:PV07_12263"/>
<sequence>MCLSMPGSSIPTHFLTTIDSLRDFNVVDYSPRQSSAMPLMVPIQCLFFAFVAAACVPVSTLLLIFNLLCISLPPRTSFHQRLKRVPGFRSRTIFITGVNTPHGLRLARAFHSTGHKVVGADYEPDAFPIHVRFSNALSRFYRLPPKSDHSHQVAYIACLVRIIEQENAELWINCTTSADPSTEAQARSVIEQNNKCQCFALRVNDVPYFATREAFLLYTASQGLPIPETYHVKSRDEVHNVLNKARGRRKYLLHSLDQNGDHANSTRTVLPRRTLSQTYNTVSQMAITSTVPWKLEQDVNGLERYHTFAIIVRGSLRAFAASRPTYLGCYQLVEPKSALSMSMLRFVHTFARNQGHDFTTHLGIDFCVEEQVTESGVAQIILPVQVCVQAQAAAQLFQGLGGSVQLTRAYLECLTENELSVGKQITKPAPAVTQHTLQDDVAMPDSTTSGTYCFGQDLLQLCFGPLLSMITLRIGIIDCTQQLIRFFNHLVFWEDDLYNFRDPVPFWWSYQVYIPLRFVRTAVAWTHDVP</sequence>
<keyword evidence="1" id="KW-0472">Membrane</keyword>
<name>A0A0D2BTJ7_9EURO</name>
<dbReference type="AlphaFoldDB" id="A0A0D2BTJ7"/>
<keyword evidence="1" id="KW-0812">Transmembrane</keyword>
<feature type="transmembrane region" description="Helical" evidence="1">
    <location>
        <begin position="45"/>
        <end position="68"/>
    </location>
</feature>
<dbReference type="HOGENOM" id="CLU_026180_1_0_1"/>
<dbReference type="SUPFAM" id="SSF51735">
    <property type="entry name" value="NAD(P)-binding Rossmann-fold domains"/>
    <property type="match status" value="1"/>
</dbReference>
<proteinExistence type="predicted"/>
<dbReference type="OrthoDB" id="186626at2759"/>
<reference evidence="2 3" key="1">
    <citation type="submission" date="2015-01" db="EMBL/GenBank/DDBJ databases">
        <title>The Genome Sequence of Cladophialophora immunda CBS83496.</title>
        <authorList>
            <consortium name="The Broad Institute Genomics Platform"/>
            <person name="Cuomo C."/>
            <person name="de Hoog S."/>
            <person name="Gorbushina A."/>
            <person name="Stielow B."/>
            <person name="Teixiera M."/>
            <person name="Abouelleil A."/>
            <person name="Chapman S.B."/>
            <person name="Priest M."/>
            <person name="Young S.K."/>
            <person name="Wortman J."/>
            <person name="Nusbaum C."/>
            <person name="Birren B."/>
        </authorList>
    </citation>
    <scope>NUCLEOTIDE SEQUENCE [LARGE SCALE GENOMIC DNA]</scope>
    <source>
        <strain evidence="2 3">CBS 83496</strain>
    </source>
</reference>
<gene>
    <name evidence="2" type="ORF">PV07_12263</name>
</gene>
<accession>A0A0D2BTJ7</accession>
<dbReference type="GeneID" id="27351457"/>
<protein>
    <recommendedName>
        <fullName evidence="4">ATP-grasp domain-containing protein</fullName>
    </recommendedName>
</protein>
<dbReference type="Gene3D" id="3.40.50.20">
    <property type="match status" value="1"/>
</dbReference>
<dbReference type="Proteomes" id="UP000054466">
    <property type="component" value="Unassembled WGS sequence"/>
</dbReference>
<evidence type="ECO:0008006" key="4">
    <source>
        <dbReference type="Google" id="ProtNLM"/>
    </source>
</evidence>
<evidence type="ECO:0000256" key="1">
    <source>
        <dbReference type="SAM" id="Phobius"/>
    </source>
</evidence>